<dbReference type="Proteomes" id="UP000053660">
    <property type="component" value="Unassembled WGS sequence"/>
</dbReference>
<protein>
    <submittedName>
        <fullName evidence="1">Uncharacterized protein</fullName>
    </submittedName>
</protein>
<gene>
    <name evidence="1" type="ORF">OESDEN_10756</name>
</gene>
<feature type="non-terminal residue" evidence="1">
    <location>
        <position position="1"/>
    </location>
</feature>
<organism evidence="1 2">
    <name type="scientific">Oesophagostomum dentatum</name>
    <name type="common">Nodular worm</name>
    <dbReference type="NCBI Taxonomy" id="61180"/>
    <lineage>
        <taxon>Eukaryota</taxon>
        <taxon>Metazoa</taxon>
        <taxon>Ecdysozoa</taxon>
        <taxon>Nematoda</taxon>
        <taxon>Chromadorea</taxon>
        <taxon>Rhabditida</taxon>
        <taxon>Rhabditina</taxon>
        <taxon>Rhabditomorpha</taxon>
        <taxon>Strongyloidea</taxon>
        <taxon>Strongylidae</taxon>
        <taxon>Oesophagostomum</taxon>
    </lineage>
</organism>
<evidence type="ECO:0000313" key="2">
    <source>
        <dbReference type="Proteomes" id="UP000053660"/>
    </source>
</evidence>
<dbReference type="OrthoDB" id="10262720at2759"/>
<accession>A0A0B1SZR8</accession>
<name>A0A0B1SZR8_OESDE</name>
<dbReference type="AlphaFoldDB" id="A0A0B1SZR8"/>
<keyword evidence="2" id="KW-1185">Reference proteome</keyword>
<proteinExistence type="predicted"/>
<dbReference type="Gene3D" id="2.60.34.10">
    <property type="entry name" value="Substrate Binding Domain Of DNAk, Chain A, domain 1"/>
    <property type="match status" value="1"/>
</dbReference>
<evidence type="ECO:0000313" key="1">
    <source>
        <dbReference type="EMBL" id="KHJ89421.1"/>
    </source>
</evidence>
<dbReference type="EMBL" id="KN554241">
    <property type="protein sequence ID" value="KHJ89421.1"/>
    <property type="molecule type" value="Genomic_DNA"/>
</dbReference>
<dbReference type="InterPro" id="IPR029047">
    <property type="entry name" value="HSP70_peptide-bd_sf"/>
</dbReference>
<sequence>EFDTLVSHLTTVSVSGVAKALEEKHKPEQTEFQGVKVAFQLDPSGIVRIDKAEAVIQRKSQGVVESGGALGGAGGVLSCKLFARCFLNTTFFPAFVPPV</sequence>
<reference evidence="1 2" key="1">
    <citation type="submission" date="2014-03" db="EMBL/GenBank/DDBJ databases">
        <title>Draft genome of the hookworm Oesophagostomum dentatum.</title>
        <authorList>
            <person name="Mitreva M."/>
        </authorList>
    </citation>
    <scope>NUCLEOTIDE SEQUENCE [LARGE SCALE GENOMIC DNA]</scope>
    <source>
        <strain evidence="1 2">OD-Hann</strain>
    </source>
</reference>